<keyword evidence="1" id="KW-1133">Transmembrane helix</keyword>
<evidence type="ECO:0000256" key="1">
    <source>
        <dbReference type="SAM" id="Phobius"/>
    </source>
</evidence>
<proteinExistence type="predicted"/>
<reference evidence="3" key="1">
    <citation type="submission" date="2016-10" db="EMBL/GenBank/DDBJ databases">
        <authorList>
            <person name="Varghese N."/>
            <person name="Submissions S."/>
        </authorList>
    </citation>
    <scope>NUCLEOTIDE SEQUENCE [LARGE SCALE GENOMIC DNA]</scope>
    <source>
        <strain evidence="3">DSM 26542</strain>
    </source>
</reference>
<gene>
    <name evidence="2" type="ORF">SAMN04487893_12018</name>
</gene>
<keyword evidence="3" id="KW-1185">Reference proteome</keyword>
<feature type="transmembrane region" description="Helical" evidence="1">
    <location>
        <begin position="150"/>
        <end position="168"/>
    </location>
</feature>
<dbReference type="Pfam" id="PF13858">
    <property type="entry name" value="DUF4199"/>
    <property type="match status" value="1"/>
</dbReference>
<evidence type="ECO:0000313" key="3">
    <source>
        <dbReference type="Proteomes" id="UP000243887"/>
    </source>
</evidence>
<feature type="transmembrane region" description="Helical" evidence="1">
    <location>
        <begin position="12"/>
        <end position="32"/>
    </location>
</feature>
<name>A0A1I3UYV9_9FLAO</name>
<dbReference type="STRING" id="1150112.SAMN04487893_12018"/>
<evidence type="ECO:0008006" key="4">
    <source>
        <dbReference type="Google" id="ProtNLM"/>
    </source>
</evidence>
<dbReference type="AlphaFoldDB" id="A0A1I3UYV9"/>
<dbReference type="Proteomes" id="UP000243887">
    <property type="component" value="Unassembled WGS sequence"/>
</dbReference>
<feature type="transmembrane region" description="Helical" evidence="1">
    <location>
        <begin position="80"/>
        <end position="98"/>
    </location>
</feature>
<dbReference type="RefSeq" id="WP_090681337.1">
    <property type="nucleotide sequence ID" value="NZ_FORU01000020.1"/>
</dbReference>
<dbReference type="InterPro" id="IPR025250">
    <property type="entry name" value="DUF4199"/>
</dbReference>
<organism evidence="2 3">
    <name type="scientific">Myroides guanonis</name>
    <dbReference type="NCBI Taxonomy" id="1150112"/>
    <lineage>
        <taxon>Bacteria</taxon>
        <taxon>Pseudomonadati</taxon>
        <taxon>Bacteroidota</taxon>
        <taxon>Flavobacteriia</taxon>
        <taxon>Flavobacteriales</taxon>
        <taxon>Flavobacteriaceae</taxon>
        <taxon>Myroides</taxon>
    </lineage>
</organism>
<feature type="transmembrane region" description="Helical" evidence="1">
    <location>
        <begin position="38"/>
        <end position="59"/>
    </location>
</feature>
<protein>
    <recommendedName>
        <fullName evidence="4">DUF4199 domain-containing protein</fullName>
    </recommendedName>
</protein>
<evidence type="ECO:0000313" key="2">
    <source>
        <dbReference type="EMBL" id="SFJ87057.1"/>
    </source>
</evidence>
<dbReference type="EMBL" id="FORU01000020">
    <property type="protein sequence ID" value="SFJ87057.1"/>
    <property type="molecule type" value="Genomic_DNA"/>
</dbReference>
<sequence>MNKTIKNNGVLFGLILASWYSISTLLIFFFYQELFVNVYMGFTNTLVSLSVATISLLVAKKKLGGRITFKDAFTSYLIPIVMGLAALIIVSMILFNIVDPSMKEVFINMSIAFTKKNMGGLQVAPEAIESTIEQIKNTDNFSISNQFKAFAWKTLLYSIGGMLIALILRNQSEFSTAATPNQ</sequence>
<accession>A0A1I3UYV9</accession>
<keyword evidence="1" id="KW-0812">Transmembrane</keyword>
<dbReference type="OrthoDB" id="660361at2"/>
<keyword evidence="1" id="KW-0472">Membrane</keyword>